<evidence type="ECO:0000256" key="1">
    <source>
        <dbReference type="ARBA" id="ARBA00004613"/>
    </source>
</evidence>
<feature type="region of interest" description="Disordered" evidence="6">
    <location>
        <begin position="98"/>
        <end position="183"/>
    </location>
</feature>
<dbReference type="AlphaFoldDB" id="A0AAE1U8L9"/>
<dbReference type="Pfam" id="PF03098">
    <property type="entry name" value="An_peroxidase"/>
    <property type="match status" value="1"/>
</dbReference>
<keyword evidence="4" id="KW-0732">Signal</keyword>
<keyword evidence="3" id="KW-0575">Peroxidase</keyword>
<keyword evidence="2" id="KW-0964">Secreted</keyword>
<evidence type="ECO:0000313" key="7">
    <source>
        <dbReference type="EMBL" id="KAK4311961.1"/>
    </source>
</evidence>
<proteinExistence type="predicted"/>
<evidence type="ECO:0000256" key="4">
    <source>
        <dbReference type="ARBA" id="ARBA00022729"/>
    </source>
</evidence>
<dbReference type="InterPro" id="IPR019791">
    <property type="entry name" value="Haem_peroxidase_animal"/>
</dbReference>
<feature type="binding site" description="axial binding residue" evidence="5">
    <location>
        <position position="605"/>
    </location>
    <ligand>
        <name>heme b</name>
        <dbReference type="ChEBI" id="CHEBI:60344"/>
    </ligand>
    <ligandPart>
        <name>Fe</name>
        <dbReference type="ChEBI" id="CHEBI:18248"/>
    </ligandPart>
</feature>
<reference evidence="7" key="1">
    <citation type="submission" date="2023-11" db="EMBL/GenBank/DDBJ databases">
        <title>Genome assemblies of two species of porcelain crab, Petrolisthes cinctipes and Petrolisthes manimaculis (Anomura: Porcellanidae).</title>
        <authorList>
            <person name="Angst P."/>
        </authorList>
    </citation>
    <scope>NUCLEOTIDE SEQUENCE</scope>
    <source>
        <strain evidence="7">PB745_02</strain>
        <tissue evidence="7">Gill</tissue>
    </source>
</reference>
<dbReference type="CDD" id="cd09823">
    <property type="entry name" value="peroxinectin_like"/>
    <property type="match status" value="1"/>
</dbReference>
<dbReference type="GO" id="GO:0046872">
    <property type="term" value="F:metal ion binding"/>
    <property type="evidence" value="ECO:0007669"/>
    <property type="project" value="UniProtKB-KW"/>
</dbReference>
<keyword evidence="5" id="KW-0408">Iron</keyword>
<dbReference type="FunFam" id="1.10.640.10:FF:000003">
    <property type="entry name" value="chorion peroxidase"/>
    <property type="match status" value="1"/>
</dbReference>
<comment type="caution">
    <text evidence="7">The sequence shown here is derived from an EMBL/GenBank/DDBJ whole genome shotgun (WGS) entry which is preliminary data.</text>
</comment>
<dbReference type="GO" id="GO:0020037">
    <property type="term" value="F:heme binding"/>
    <property type="evidence" value="ECO:0007669"/>
    <property type="project" value="InterPro"/>
</dbReference>
<sequence>IGDNTCDSSRCNDSCDFIFHNPLYTCFASPTQHLLALVLGLAAGISVLIVQKDDNGGNTGGDLDPAHVPSNLSLITLMSLPWPRRDENWYIRRWQRSATKTPDDPDKHQFPDDDPDLNPDQDPDPEHDPDAPEWLEPDNSTYPEGDTWNWNRRPDQLPHWSGEDVSSSLSEGSQEEMKKTEVEDELVKRNVSLRRGSASYKHQEGFRKTDPLATNMSRLGYSMDRASYSMSQRMNITRETSAFDSRWIGDLSSSPYCDQERLRPRPSPCNPSHPYRSVDGTCNNIDNPNWGASFTPFRRAMPPEYGDGLSSLRRAKDGEELPSARQVSNRVHINRMADSQSYSVLTMSWGQFVDHDITLTAQTKGSGGKSIACCPDLVRGDSRLFHPECAPISIPPDDPFYGPFNQTCMEFVRSAPAPKCQFGPRDQINQQTAFLDGSAVYGYSPHQLASLRTMSDGLLRSQVTLDGRELLPPSTNPEDGCNQEAEYKYDRFCFLAGDPRANEQLLLTIFHTIWARQHNLLALSLKELNPEWDDERLFQEARRIVIAQIQHITYHEYVPSIIGPKLMKHLTLSPQSGGKFTDDYDSKLHPGIANEFAAAAYRFGHSQIQGLVQKIDAPEKNVDFNQLASITFNPFSLYDPGIMDKYVRGEASQHTAAVDTYFSSQVTGKLFRGEEKFGIDLVAINLQRGRDHGVGGYLRARMYCGLPPHTNFTHLAADVDAGPLASIQQVYSNVEDIDLYTGGLAERPVESGLVGPTFACILADQFLRLKRGDRFWYETDLKPQAFTKAQLEELHKTSLARIICDNVAEMGSIQRWPLRTYATGNPRLPCTSGSIPRVDLGAWEEGDI</sequence>
<dbReference type="EMBL" id="JAWZYT010001458">
    <property type="protein sequence ID" value="KAK4311961.1"/>
    <property type="molecule type" value="Genomic_DNA"/>
</dbReference>
<evidence type="ECO:0008006" key="9">
    <source>
        <dbReference type="Google" id="ProtNLM"/>
    </source>
</evidence>
<keyword evidence="5" id="KW-0479">Metal-binding</keyword>
<gene>
    <name evidence="7" type="ORF">Pmani_016573</name>
</gene>
<dbReference type="InterPro" id="IPR037120">
    <property type="entry name" value="Haem_peroxidase_sf_animal"/>
</dbReference>
<keyword evidence="3" id="KW-0560">Oxidoreductase</keyword>
<dbReference type="SUPFAM" id="SSF48113">
    <property type="entry name" value="Heme-dependent peroxidases"/>
    <property type="match status" value="1"/>
</dbReference>
<dbReference type="GO" id="GO:0005576">
    <property type="term" value="C:extracellular region"/>
    <property type="evidence" value="ECO:0007669"/>
    <property type="project" value="UniProtKB-SubCell"/>
</dbReference>
<dbReference type="GO" id="GO:0004601">
    <property type="term" value="F:peroxidase activity"/>
    <property type="evidence" value="ECO:0007669"/>
    <property type="project" value="UniProtKB-KW"/>
</dbReference>
<dbReference type="Gene3D" id="1.10.640.10">
    <property type="entry name" value="Haem peroxidase domain superfamily, animal type"/>
    <property type="match status" value="1"/>
</dbReference>
<name>A0AAE1U8L9_9EUCA</name>
<evidence type="ECO:0000256" key="3">
    <source>
        <dbReference type="ARBA" id="ARBA00022559"/>
    </source>
</evidence>
<dbReference type="PANTHER" id="PTHR11475:SF141">
    <property type="entry name" value="CARDINAL"/>
    <property type="match status" value="1"/>
</dbReference>
<comment type="subcellular location">
    <subcellularLocation>
        <location evidence="1">Secreted</location>
    </subcellularLocation>
</comment>
<feature type="compositionally biased region" description="Basic and acidic residues" evidence="6">
    <location>
        <begin position="101"/>
        <end position="111"/>
    </location>
</feature>
<evidence type="ECO:0000256" key="2">
    <source>
        <dbReference type="ARBA" id="ARBA00022525"/>
    </source>
</evidence>
<keyword evidence="8" id="KW-1185">Reference proteome</keyword>
<feature type="non-terminal residue" evidence="7">
    <location>
        <position position="1"/>
    </location>
</feature>
<keyword evidence="5" id="KW-0349">Heme</keyword>
<evidence type="ECO:0000256" key="6">
    <source>
        <dbReference type="SAM" id="MobiDB-lite"/>
    </source>
</evidence>
<dbReference type="PROSITE" id="PS50292">
    <property type="entry name" value="PEROXIDASE_3"/>
    <property type="match status" value="1"/>
</dbReference>
<dbReference type="InterPro" id="IPR010255">
    <property type="entry name" value="Haem_peroxidase_sf"/>
</dbReference>
<accession>A0AAE1U8L9</accession>
<dbReference type="PANTHER" id="PTHR11475">
    <property type="entry name" value="OXIDASE/PEROXIDASE"/>
    <property type="match status" value="1"/>
</dbReference>
<organism evidence="7 8">
    <name type="scientific">Petrolisthes manimaculis</name>
    <dbReference type="NCBI Taxonomy" id="1843537"/>
    <lineage>
        <taxon>Eukaryota</taxon>
        <taxon>Metazoa</taxon>
        <taxon>Ecdysozoa</taxon>
        <taxon>Arthropoda</taxon>
        <taxon>Crustacea</taxon>
        <taxon>Multicrustacea</taxon>
        <taxon>Malacostraca</taxon>
        <taxon>Eumalacostraca</taxon>
        <taxon>Eucarida</taxon>
        <taxon>Decapoda</taxon>
        <taxon>Pleocyemata</taxon>
        <taxon>Anomura</taxon>
        <taxon>Galatheoidea</taxon>
        <taxon>Porcellanidae</taxon>
        <taxon>Petrolisthes</taxon>
    </lineage>
</organism>
<evidence type="ECO:0000313" key="8">
    <source>
        <dbReference type="Proteomes" id="UP001292094"/>
    </source>
</evidence>
<dbReference type="Proteomes" id="UP001292094">
    <property type="component" value="Unassembled WGS sequence"/>
</dbReference>
<dbReference type="PRINTS" id="PR00457">
    <property type="entry name" value="ANPEROXIDASE"/>
</dbReference>
<dbReference type="GO" id="GO:0006979">
    <property type="term" value="P:response to oxidative stress"/>
    <property type="evidence" value="ECO:0007669"/>
    <property type="project" value="InterPro"/>
</dbReference>
<protein>
    <recommendedName>
        <fullName evidence="9">Peroxidase</fullName>
    </recommendedName>
</protein>
<feature type="compositionally biased region" description="Acidic residues" evidence="6">
    <location>
        <begin position="112"/>
        <end position="123"/>
    </location>
</feature>
<evidence type="ECO:0000256" key="5">
    <source>
        <dbReference type="PIRSR" id="PIRSR619791-2"/>
    </source>
</evidence>